<proteinExistence type="predicted"/>
<sequence>MTDHRSLTCTWHSPHTEAGRLRLDGELDYGSGDVLLSAVGQWLSATAEVRELRIDCAELRFCDSWGLSVLLTVHRLVTSRGARLSLDNRNDALDRLLTRTNTLDHLTGRI</sequence>
<dbReference type="Pfam" id="PF13466">
    <property type="entry name" value="STAS_2"/>
    <property type="match status" value="1"/>
</dbReference>
<dbReference type="CDD" id="cd07043">
    <property type="entry name" value="STAS_anti-anti-sigma_factors"/>
    <property type="match status" value="1"/>
</dbReference>
<accession>A0A4R6SH87</accession>
<name>A0A4R6SH87_LABRH</name>
<keyword evidence="3" id="KW-1185">Reference proteome</keyword>
<dbReference type="AlphaFoldDB" id="A0A4R6SH87"/>
<organism evidence="2 3">
    <name type="scientific">Labedaea rhizosphaerae</name>
    <dbReference type="NCBI Taxonomy" id="598644"/>
    <lineage>
        <taxon>Bacteria</taxon>
        <taxon>Bacillati</taxon>
        <taxon>Actinomycetota</taxon>
        <taxon>Actinomycetes</taxon>
        <taxon>Pseudonocardiales</taxon>
        <taxon>Pseudonocardiaceae</taxon>
        <taxon>Labedaea</taxon>
    </lineage>
</organism>
<dbReference type="Proteomes" id="UP000295444">
    <property type="component" value="Unassembled WGS sequence"/>
</dbReference>
<comment type="caution">
    <text evidence="2">The sequence shown here is derived from an EMBL/GenBank/DDBJ whole genome shotgun (WGS) entry which is preliminary data.</text>
</comment>
<dbReference type="SUPFAM" id="SSF52091">
    <property type="entry name" value="SpoIIaa-like"/>
    <property type="match status" value="1"/>
</dbReference>
<reference evidence="2 3" key="1">
    <citation type="submission" date="2019-03" db="EMBL/GenBank/DDBJ databases">
        <title>Genomic Encyclopedia of Type Strains, Phase IV (KMG-IV): sequencing the most valuable type-strain genomes for metagenomic binning, comparative biology and taxonomic classification.</title>
        <authorList>
            <person name="Goeker M."/>
        </authorList>
    </citation>
    <scope>NUCLEOTIDE SEQUENCE [LARGE SCALE GENOMIC DNA]</scope>
    <source>
        <strain evidence="2 3">DSM 45361</strain>
    </source>
</reference>
<dbReference type="InterPro" id="IPR058548">
    <property type="entry name" value="MlaB-like_STAS"/>
</dbReference>
<protein>
    <submittedName>
        <fullName evidence="2">Anti-anti-sigma factor</fullName>
    </submittedName>
</protein>
<dbReference type="Gene3D" id="3.30.750.24">
    <property type="entry name" value="STAS domain"/>
    <property type="match status" value="1"/>
</dbReference>
<feature type="domain" description="STAS" evidence="1">
    <location>
        <begin position="21"/>
        <end position="110"/>
    </location>
</feature>
<dbReference type="InterPro" id="IPR036513">
    <property type="entry name" value="STAS_dom_sf"/>
</dbReference>
<dbReference type="PROSITE" id="PS50801">
    <property type="entry name" value="STAS"/>
    <property type="match status" value="1"/>
</dbReference>
<dbReference type="InterPro" id="IPR002645">
    <property type="entry name" value="STAS_dom"/>
</dbReference>
<dbReference type="EMBL" id="SNXZ01000002">
    <property type="protein sequence ID" value="TDQ00716.1"/>
    <property type="molecule type" value="Genomic_DNA"/>
</dbReference>
<evidence type="ECO:0000313" key="2">
    <source>
        <dbReference type="EMBL" id="TDQ00716.1"/>
    </source>
</evidence>
<gene>
    <name evidence="2" type="ORF">EV186_102582</name>
</gene>
<dbReference type="OrthoDB" id="4249752at2"/>
<evidence type="ECO:0000259" key="1">
    <source>
        <dbReference type="PROSITE" id="PS50801"/>
    </source>
</evidence>
<dbReference type="RefSeq" id="WP_133849389.1">
    <property type="nucleotide sequence ID" value="NZ_SNXZ01000002.1"/>
</dbReference>
<evidence type="ECO:0000313" key="3">
    <source>
        <dbReference type="Proteomes" id="UP000295444"/>
    </source>
</evidence>